<dbReference type="RefSeq" id="WP_094108721.1">
    <property type="nucleotide sequence ID" value="NZ_LUTP01000005.1"/>
</dbReference>
<proteinExistence type="inferred from homology"/>
<comment type="caution">
    <text evidence="10">The sequence shown here is derived from an EMBL/GenBank/DDBJ whole genome shotgun (WGS) entry which is preliminary data.</text>
</comment>
<evidence type="ECO:0000256" key="5">
    <source>
        <dbReference type="ARBA" id="ARBA00022692"/>
    </source>
</evidence>
<evidence type="ECO:0000313" key="11">
    <source>
        <dbReference type="Proteomes" id="UP000194020"/>
    </source>
</evidence>
<evidence type="ECO:0000256" key="1">
    <source>
        <dbReference type="ARBA" id="ARBA00004429"/>
    </source>
</evidence>
<evidence type="ECO:0000313" key="10">
    <source>
        <dbReference type="EMBL" id="OSN07861.1"/>
    </source>
</evidence>
<evidence type="ECO:0000256" key="3">
    <source>
        <dbReference type="ARBA" id="ARBA00022475"/>
    </source>
</evidence>
<dbReference type="EMBL" id="LUTP01000005">
    <property type="protein sequence ID" value="OSN07861.1"/>
    <property type="molecule type" value="Genomic_DNA"/>
</dbReference>
<dbReference type="OrthoDB" id="958025at2"/>
<dbReference type="PANTHER" id="PTHR39342">
    <property type="entry name" value="UPF0283 MEMBRANE PROTEIN YCJF"/>
    <property type="match status" value="1"/>
</dbReference>
<dbReference type="InterPro" id="IPR021147">
    <property type="entry name" value="DUF697"/>
</dbReference>
<feature type="transmembrane region" description="Helical" evidence="8">
    <location>
        <begin position="213"/>
        <end position="235"/>
    </location>
</feature>
<comment type="subcellular location">
    <subcellularLocation>
        <location evidence="1">Cell inner membrane</location>
        <topology evidence="1">Multi-pass membrane protein</topology>
    </subcellularLocation>
    <subcellularLocation>
        <location evidence="8">Cell membrane</location>
        <topology evidence="8">Multi-pass membrane protein</topology>
    </subcellularLocation>
</comment>
<keyword evidence="5 8" id="KW-0812">Transmembrane</keyword>
<organism evidence="10 11">
    <name type="scientific">Lonsdalea iberica</name>
    <dbReference type="NCBI Taxonomy" id="1082703"/>
    <lineage>
        <taxon>Bacteria</taxon>
        <taxon>Pseudomonadati</taxon>
        <taxon>Pseudomonadota</taxon>
        <taxon>Gammaproteobacteria</taxon>
        <taxon>Enterobacterales</taxon>
        <taxon>Pectobacteriaceae</taxon>
        <taxon>Lonsdalea</taxon>
    </lineage>
</organism>
<keyword evidence="3 8" id="KW-1003">Cell membrane</keyword>
<evidence type="ECO:0000256" key="2">
    <source>
        <dbReference type="ARBA" id="ARBA00008255"/>
    </source>
</evidence>
<gene>
    <name evidence="10" type="ORF">AU511_02950</name>
</gene>
<comment type="similarity">
    <text evidence="2 8">Belongs to the UPF0283 family.</text>
</comment>
<dbReference type="Proteomes" id="UP000194020">
    <property type="component" value="Unassembled WGS sequence"/>
</dbReference>
<dbReference type="NCBIfam" id="TIGR01620">
    <property type="entry name" value="hyp_HI0043"/>
    <property type="match status" value="1"/>
</dbReference>
<keyword evidence="4" id="KW-0997">Cell inner membrane</keyword>
<keyword evidence="6 8" id="KW-1133">Transmembrane helix</keyword>
<evidence type="ECO:0000256" key="7">
    <source>
        <dbReference type="ARBA" id="ARBA00023136"/>
    </source>
</evidence>
<sequence>MTEPLKPRMKFEEAPPMDMPPTLRPNVTFDGENAHQFTPTVTENEREEGVAEAAVSGALRPRRSLWRRMAMAGVALFGASAVAQGIQSLHHAWLNQDWISLGGIAAGTLIVGAGVGSLAMEWRRLYRLRQRAEARDRAAELLHSHGMGAGREFCEQLARQAGLDHGHPAMQRWLASLHETHNDREVVALYAELVQPVLDVQARREISRYAAESALMVAVSPLALVDMAFIAWRNLRLVNRIAALYGIELGYFSRIRLFRLVLLNVAFAGASELVREIGMDWMSQDLAARLSARVAQGLGAGLLTARLGIKAMELCRPLPWLDDKPRLGDFRRELIGQLKSTLADKK</sequence>
<dbReference type="Pfam" id="PF05128">
    <property type="entry name" value="DUF697"/>
    <property type="match status" value="1"/>
</dbReference>
<evidence type="ECO:0000256" key="6">
    <source>
        <dbReference type="ARBA" id="ARBA00022989"/>
    </source>
</evidence>
<dbReference type="InterPro" id="IPR006507">
    <property type="entry name" value="UPF0283"/>
</dbReference>
<feature type="region of interest" description="Disordered" evidence="9">
    <location>
        <begin position="1"/>
        <end position="20"/>
    </location>
</feature>
<dbReference type="HAMAP" id="MF_01085">
    <property type="entry name" value="UPF0283"/>
    <property type="match status" value="1"/>
</dbReference>
<dbReference type="AlphaFoldDB" id="A0A1X3S0D8"/>
<reference evidence="10 11" key="1">
    <citation type="submission" date="2016-02" db="EMBL/GenBank/DDBJ databases">
        <title>Species-wide whole genome sequencing reveals diversity, host range in Lonsdalea quercina.</title>
        <authorList>
            <person name="Li Y."/>
        </authorList>
    </citation>
    <scope>NUCLEOTIDE SEQUENCE [LARGE SCALE GENOMIC DNA]</scope>
    <source>
        <strain evidence="10 11">LMG 26264</strain>
    </source>
</reference>
<protein>
    <recommendedName>
        <fullName evidence="8">UPF0283 membrane protein AU511_02950</fullName>
    </recommendedName>
</protein>
<keyword evidence="7 8" id="KW-0472">Membrane</keyword>
<accession>A0A1X3S0D8</accession>
<feature type="transmembrane region" description="Helical" evidence="8">
    <location>
        <begin position="69"/>
        <end position="86"/>
    </location>
</feature>
<dbReference type="PANTHER" id="PTHR39342:SF1">
    <property type="entry name" value="UPF0283 MEMBRANE PROTEIN YCJF"/>
    <property type="match status" value="1"/>
</dbReference>
<feature type="compositionally biased region" description="Basic and acidic residues" evidence="9">
    <location>
        <begin position="1"/>
        <end position="13"/>
    </location>
</feature>
<evidence type="ECO:0000256" key="9">
    <source>
        <dbReference type="SAM" id="MobiDB-lite"/>
    </source>
</evidence>
<evidence type="ECO:0000256" key="8">
    <source>
        <dbReference type="HAMAP-Rule" id="MF_01085"/>
    </source>
</evidence>
<feature type="transmembrane region" description="Helical" evidence="8">
    <location>
        <begin position="98"/>
        <end position="120"/>
    </location>
</feature>
<evidence type="ECO:0000256" key="4">
    <source>
        <dbReference type="ARBA" id="ARBA00022519"/>
    </source>
</evidence>
<name>A0A1X3S0D8_9GAMM</name>
<dbReference type="GO" id="GO:0005886">
    <property type="term" value="C:plasma membrane"/>
    <property type="evidence" value="ECO:0007669"/>
    <property type="project" value="UniProtKB-SubCell"/>
</dbReference>